<dbReference type="EMBL" id="CM001219">
    <property type="protein sequence ID" value="AES70289.2"/>
    <property type="molecule type" value="Genomic_DNA"/>
</dbReference>
<gene>
    <name evidence="1" type="ordered locus">MTR_3g051000</name>
</gene>
<accession>A0A0C3VFZ5</accession>
<evidence type="ECO:0000313" key="2">
    <source>
        <dbReference type="EnsemblPlants" id="AES70289"/>
    </source>
</evidence>
<name>G7J205_MEDTR</name>
<evidence type="ECO:0000313" key="1">
    <source>
        <dbReference type="EMBL" id="AES70289.2"/>
    </source>
</evidence>
<evidence type="ECO:0008006" key="4">
    <source>
        <dbReference type="Google" id="ProtNLM"/>
    </source>
</evidence>
<reference evidence="1 3" key="2">
    <citation type="journal article" date="2014" name="BMC Genomics">
        <title>An improved genome release (version Mt4.0) for the model legume Medicago truncatula.</title>
        <authorList>
            <person name="Tang H."/>
            <person name="Krishnakumar V."/>
            <person name="Bidwell S."/>
            <person name="Rosen B."/>
            <person name="Chan A."/>
            <person name="Zhou S."/>
            <person name="Gentzbittel L."/>
            <person name="Childs K.L."/>
            <person name="Yandell M."/>
            <person name="Gundlach H."/>
            <person name="Mayer K.F."/>
            <person name="Schwartz D.C."/>
            <person name="Town C.D."/>
        </authorList>
    </citation>
    <scope>GENOME REANNOTATION</scope>
    <source>
        <strain evidence="2 3">cv. Jemalong A17</strain>
    </source>
</reference>
<dbReference type="Proteomes" id="UP000002051">
    <property type="component" value="Chromosome 3"/>
</dbReference>
<reference evidence="2" key="3">
    <citation type="submission" date="2015-04" db="UniProtKB">
        <authorList>
            <consortium name="EnsemblPlants"/>
        </authorList>
    </citation>
    <scope>IDENTIFICATION</scope>
    <source>
        <strain evidence="2">cv. Jemalong A17</strain>
    </source>
</reference>
<dbReference type="HOGENOM" id="CLU_1725009_0_0_1"/>
<proteinExistence type="predicted"/>
<keyword evidence="3" id="KW-1185">Reference proteome</keyword>
<reference evidence="1 3" key="1">
    <citation type="journal article" date="2011" name="Nature">
        <title>The Medicago genome provides insight into the evolution of rhizobial symbioses.</title>
        <authorList>
            <person name="Young N.D."/>
            <person name="Debelle F."/>
            <person name="Oldroyd G.E."/>
            <person name="Geurts R."/>
            <person name="Cannon S.B."/>
            <person name="Udvardi M.K."/>
            <person name="Benedito V.A."/>
            <person name="Mayer K.F."/>
            <person name="Gouzy J."/>
            <person name="Schoof H."/>
            <person name="Van de Peer Y."/>
            <person name="Proost S."/>
            <person name="Cook D.R."/>
            <person name="Meyers B.C."/>
            <person name="Spannagl M."/>
            <person name="Cheung F."/>
            <person name="De Mita S."/>
            <person name="Krishnakumar V."/>
            <person name="Gundlach H."/>
            <person name="Zhou S."/>
            <person name="Mudge J."/>
            <person name="Bharti A.K."/>
            <person name="Murray J.D."/>
            <person name="Naoumkina M.A."/>
            <person name="Rosen B."/>
            <person name="Silverstein K.A."/>
            <person name="Tang H."/>
            <person name="Rombauts S."/>
            <person name="Zhao P.X."/>
            <person name="Zhou P."/>
            <person name="Barbe V."/>
            <person name="Bardou P."/>
            <person name="Bechner M."/>
            <person name="Bellec A."/>
            <person name="Berger A."/>
            <person name="Berges H."/>
            <person name="Bidwell S."/>
            <person name="Bisseling T."/>
            <person name="Choisne N."/>
            <person name="Couloux A."/>
            <person name="Denny R."/>
            <person name="Deshpande S."/>
            <person name="Dai X."/>
            <person name="Doyle J.J."/>
            <person name="Dudez A.M."/>
            <person name="Farmer A.D."/>
            <person name="Fouteau S."/>
            <person name="Franken C."/>
            <person name="Gibelin C."/>
            <person name="Gish J."/>
            <person name="Goldstein S."/>
            <person name="Gonzalez A.J."/>
            <person name="Green P.J."/>
            <person name="Hallab A."/>
            <person name="Hartog M."/>
            <person name="Hua A."/>
            <person name="Humphray S.J."/>
            <person name="Jeong D.H."/>
            <person name="Jing Y."/>
            <person name="Jocker A."/>
            <person name="Kenton S.M."/>
            <person name="Kim D.J."/>
            <person name="Klee K."/>
            <person name="Lai H."/>
            <person name="Lang C."/>
            <person name="Lin S."/>
            <person name="Macmil S.L."/>
            <person name="Magdelenat G."/>
            <person name="Matthews L."/>
            <person name="McCorrison J."/>
            <person name="Monaghan E.L."/>
            <person name="Mun J.H."/>
            <person name="Najar F.Z."/>
            <person name="Nicholson C."/>
            <person name="Noirot C."/>
            <person name="O'Bleness M."/>
            <person name="Paule C.R."/>
            <person name="Poulain J."/>
            <person name="Prion F."/>
            <person name="Qin B."/>
            <person name="Qu C."/>
            <person name="Retzel E.F."/>
            <person name="Riddle C."/>
            <person name="Sallet E."/>
            <person name="Samain S."/>
            <person name="Samson N."/>
            <person name="Sanders I."/>
            <person name="Saurat O."/>
            <person name="Scarpelli C."/>
            <person name="Schiex T."/>
            <person name="Segurens B."/>
            <person name="Severin A.J."/>
            <person name="Sherrier D.J."/>
            <person name="Shi R."/>
            <person name="Sims S."/>
            <person name="Singer S.R."/>
            <person name="Sinharoy S."/>
            <person name="Sterck L."/>
            <person name="Viollet A."/>
            <person name="Wang B.B."/>
            <person name="Wang K."/>
            <person name="Wang M."/>
            <person name="Wang X."/>
            <person name="Warfsmann J."/>
            <person name="Weissenbach J."/>
            <person name="White D.D."/>
            <person name="White J.D."/>
            <person name="Wiley G.B."/>
            <person name="Wincker P."/>
            <person name="Xing Y."/>
            <person name="Yang L."/>
            <person name="Yao Z."/>
            <person name="Ying F."/>
            <person name="Zhai J."/>
            <person name="Zhou L."/>
            <person name="Zuber A."/>
            <person name="Denarie J."/>
            <person name="Dixon R.A."/>
            <person name="May G.D."/>
            <person name="Schwartz D.C."/>
            <person name="Rogers J."/>
            <person name="Quetier F."/>
            <person name="Town C.D."/>
            <person name="Roe B.A."/>
        </authorList>
    </citation>
    <scope>NUCLEOTIDE SEQUENCE [LARGE SCALE GENOMIC DNA]</scope>
    <source>
        <strain evidence="1">A17</strain>
        <strain evidence="2 3">cv. Jemalong A17</strain>
    </source>
</reference>
<dbReference type="EnsemblPlants" id="AES70289">
    <property type="protein sequence ID" value="AES70289"/>
    <property type="gene ID" value="MTR_3g051000"/>
</dbReference>
<accession>G7J205</accession>
<sequence length="152" mass="17883">MSKLDRLWLSVTWCDTWPNCIQTVLQRGLSDHVLISINNNRRICVLDNKITEMKNQISSLDTKGEEFALLDDEKARMTWLQEGDANSKFFHSVMSNRWHHNAIQLVYVDDVKVEGAVWDCDSYKSLGPDGIRFGFIKQFWQELKDYFMRFLS</sequence>
<protein>
    <recommendedName>
        <fullName evidence="4">Endonuclease/exonuclease/phosphatase family protein</fullName>
    </recommendedName>
</protein>
<organism evidence="1 3">
    <name type="scientific">Medicago truncatula</name>
    <name type="common">Barrel medic</name>
    <name type="synonym">Medicago tribuloides</name>
    <dbReference type="NCBI Taxonomy" id="3880"/>
    <lineage>
        <taxon>Eukaryota</taxon>
        <taxon>Viridiplantae</taxon>
        <taxon>Streptophyta</taxon>
        <taxon>Embryophyta</taxon>
        <taxon>Tracheophyta</taxon>
        <taxon>Spermatophyta</taxon>
        <taxon>Magnoliopsida</taxon>
        <taxon>eudicotyledons</taxon>
        <taxon>Gunneridae</taxon>
        <taxon>Pentapetalae</taxon>
        <taxon>rosids</taxon>
        <taxon>fabids</taxon>
        <taxon>Fabales</taxon>
        <taxon>Fabaceae</taxon>
        <taxon>Papilionoideae</taxon>
        <taxon>50 kb inversion clade</taxon>
        <taxon>NPAAA clade</taxon>
        <taxon>Hologalegina</taxon>
        <taxon>IRL clade</taxon>
        <taxon>Trifolieae</taxon>
        <taxon>Medicago</taxon>
    </lineage>
</organism>
<evidence type="ECO:0000313" key="3">
    <source>
        <dbReference type="Proteomes" id="UP000002051"/>
    </source>
</evidence>
<dbReference type="AlphaFoldDB" id="G7J205"/>